<sequence>ATTKEDPLWTVMKATYHTLNATNPNFTASCWLCYDTKPPYYEGIAVSSPFNTSNEISPSICNWKEKKPRITLQQVKGKGMCIG</sequence>
<reference evidence="1 2" key="1">
    <citation type="submission" date="2019-09" db="EMBL/GenBank/DDBJ databases">
        <title>Bird 10,000 Genomes (B10K) Project - Family phase.</title>
        <authorList>
            <person name="Zhang G."/>
        </authorList>
    </citation>
    <scope>NUCLEOTIDE SEQUENCE [LARGE SCALE GENOMIC DNA]</scope>
    <source>
        <strain evidence="1">B10K-DU-001-32</strain>
        <tissue evidence="1">Muscle</tissue>
    </source>
</reference>
<organism evidence="1 2">
    <name type="scientific">Oceanodroma tethys</name>
    <name type="common">Wedge-rumped storm-petrel</name>
    <name type="synonym">Hydrobates tethys</name>
    <dbReference type="NCBI Taxonomy" id="79633"/>
    <lineage>
        <taxon>Eukaryota</taxon>
        <taxon>Metazoa</taxon>
        <taxon>Chordata</taxon>
        <taxon>Craniata</taxon>
        <taxon>Vertebrata</taxon>
        <taxon>Euteleostomi</taxon>
        <taxon>Archelosauria</taxon>
        <taxon>Archosauria</taxon>
        <taxon>Dinosauria</taxon>
        <taxon>Saurischia</taxon>
        <taxon>Theropoda</taxon>
        <taxon>Coelurosauria</taxon>
        <taxon>Aves</taxon>
        <taxon>Neognathae</taxon>
        <taxon>Neoaves</taxon>
        <taxon>Aequornithes</taxon>
        <taxon>Procellariiformes</taxon>
        <taxon>Hydrobatidae</taxon>
        <taxon>Oceanodroma</taxon>
    </lineage>
</organism>
<comment type="caution">
    <text evidence="1">The sequence shown here is derived from an EMBL/GenBank/DDBJ whole genome shotgun (WGS) entry which is preliminary data.</text>
</comment>
<dbReference type="Proteomes" id="UP000527232">
    <property type="component" value="Unassembled WGS sequence"/>
</dbReference>
<dbReference type="AlphaFoldDB" id="A0A7K9M0B0"/>
<dbReference type="OrthoDB" id="9306952at2759"/>
<proteinExistence type="predicted"/>
<feature type="non-terminal residue" evidence="1">
    <location>
        <position position="83"/>
    </location>
</feature>
<dbReference type="InterPro" id="IPR018154">
    <property type="entry name" value="TLV/ENV_coat_polyprotein"/>
</dbReference>
<evidence type="ECO:0000313" key="2">
    <source>
        <dbReference type="Proteomes" id="UP000527232"/>
    </source>
</evidence>
<name>A0A7K9M0B0_OCETE</name>
<gene>
    <name evidence="1" type="primary">Fv4</name>
    <name evidence="1" type="ORF">HYDTET_R15620</name>
</gene>
<dbReference type="EMBL" id="VWZR01003972">
    <property type="protein sequence ID" value="NXH68409.1"/>
    <property type="molecule type" value="Genomic_DNA"/>
</dbReference>
<evidence type="ECO:0000313" key="1">
    <source>
        <dbReference type="EMBL" id="NXH68409.1"/>
    </source>
</evidence>
<accession>A0A7K9M0B0</accession>
<keyword evidence="2" id="KW-1185">Reference proteome</keyword>
<feature type="non-terminal residue" evidence="1">
    <location>
        <position position="1"/>
    </location>
</feature>
<protein>
    <submittedName>
        <fullName evidence="1">ENV2 protein</fullName>
    </submittedName>
</protein>
<dbReference type="Pfam" id="PF00429">
    <property type="entry name" value="TLV_coat"/>
    <property type="match status" value="1"/>
</dbReference>